<keyword evidence="3" id="KW-1185">Reference proteome</keyword>
<sequence>MAVTSTIAESSLLLMLQTGTDAAGNPQFDNRTFRRVRPVALDQDVYDVAVIIAGLQNDTLAAVQRVNENDLVMTI</sequence>
<feature type="domain" description="DUF1659" evidence="1">
    <location>
        <begin position="2"/>
        <end position="72"/>
    </location>
</feature>
<dbReference type="KEGG" id="dbc:MFMK1_002601"/>
<dbReference type="AlphaFoldDB" id="A0AAU0URC4"/>
<proteinExistence type="predicted"/>
<dbReference type="InterPro" id="IPR012454">
    <property type="entry name" value="DUF1659"/>
</dbReference>
<protein>
    <submittedName>
        <fullName evidence="2">DUF1659 domain-containing protein</fullName>
    </submittedName>
</protein>
<dbReference type="Pfam" id="PF07872">
    <property type="entry name" value="DUF1659"/>
    <property type="match status" value="1"/>
</dbReference>
<dbReference type="Proteomes" id="UP001329915">
    <property type="component" value="Chromosome"/>
</dbReference>
<evidence type="ECO:0000313" key="3">
    <source>
        <dbReference type="Proteomes" id="UP001329915"/>
    </source>
</evidence>
<evidence type="ECO:0000313" key="2">
    <source>
        <dbReference type="EMBL" id="WRO22762.1"/>
    </source>
</evidence>
<gene>
    <name evidence="2" type="ORF">MFMK1_002601</name>
</gene>
<accession>A0AAU0URC4</accession>
<name>A0AAU0URC4_9FIRM</name>
<evidence type="ECO:0000259" key="1">
    <source>
        <dbReference type="Pfam" id="PF07872"/>
    </source>
</evidence>
<dbReference type="EMBL" id="CP121694">
    <property type="protein sequence ID" value="WRO22762.1"/>
    <property type="molecule type" value="Genomic_DNA"/>
</dbReference>
<organism evidence="2 3">
    <name type="scientific">Metallumcola ferriviriculae</name>
    <dbReference type="NCBI Taxonomy" id="3039180"/>
    <lineage>
        <taxon>Bacteria</taxon>
        <taxon>Bacillati</taxon>
        <taxon>Bacillota</taxon>
        <taxon>Clostridia</taxon>
        <taxon>Neomoorellales</taxon>
        <taxon>Desulfitibacteraceae</taxon>
        <taxon>Metallumcola</taxon>
    </lineage>
</organism>
<reference evidence="2 3" key="1">
    <citation type="submission" date="2023-04" db="EMBL/GenBank/DDBJ databases">
        <authorList>
            <person name="Hsu D."/>
        </authorList>
    </citation>
    <scope>NUCLEOTIDE SEQUENCE [LARGE SCALE GENOMIC DNA]</scope>
    <source>
        <strain evidence="2 3">MK1</strain>
    </source>
</reference>
<dbReference type="RefSeq" id="WP_366922160.1">
    <property type="nucleotide sequence ID" value="NZ_CP121694.1"/>
</dbReference>